<evidence type="ECO:0000256" key="1">
    <source>
        <dbReference type="ARBA" id="ARBA00010877"/>
    </source>
</evidence>
<evidence type="ECO:0000256" key="6">
    <source>
        <dbReference type="ARBA" id="ARBA00023136"/>
    </source>
</evidence>
<feature type="transmembrane region" description="Helical" evidence="7">
    <location>
        <begin position="44"/>
        <end position="65"/>
    </location>
</feature>
<dbReference type="OrthoDB" id="10261039at2759"/>
<proteinExistence type="inferred from homology"/>
<protein>
    <recommendedName>
        <fullName evidence="7">MICOS complex subunit MIC60</fullName>
    </recommendedName>
    <alternativeName>
        <fullName evidence="7">Mitofilin</fullName>
    </alternativeName>
</protein>
<name>A0A6V7TH62_MELEN</name>
<comment type="subcellular location">
    <subcellularLocation>
        <location evidence="7">Mitochondrion inner membrane</location>
        <topology evidence="7">Single-pass membrane protein</topology>
    </subcellularLocation>
</comment>
<dbReference type="Proteomes" id="UP000580250">
    <property type="component" value="Unassembled WGS sequence"/>
</dbReference>
<accession>A0A6V7TH62</accession>
<keyword evidence="5 7" id="KW-0496">Mitochondrion</keyword>
<comment type="caution">
    <text evidence="8">The sequence shown here is derived from an EMBL/GenBank/DDBJ whole genome shotgun (WGS) entry which is preliminary data.</text>
</comment>
<evidence type="ECO:0000256" key="2">
    <source>
        <dbReference type="ARBA" id="ARBA00022692"/>
    </source>
</evidence>
<reference evidence="8 9" key="1">
    <citation type="submission" date="2020-08" db="EMBL/GenBank/DDBJ databases">
        <authorList>
            <person name="Koutsovoulos G."/>
            <person name="Danchin GJ E."/>
        </authorList>
    </citation>
    <scope>NUCLEOTIDE SEQUENCE [LARGE SCALE GENOMIC DNA]</scope>
</reference>
<keyword evidence="4 7" id="KW-1133">Transmembrane helix</keyword>
<dbReference type="GO" id="GO:0061617">
    <property type="term" value="C:MICOS complex"/>
    <property type="evidence" value="ECO:0007669"/>
    <property type="project" value="TreeGrafter"/>
</dbReference>
<comment type="subunit">
    <text evidence="7">Component of the mitochondrial contact site and cristae organizing system (MICOS) complex.</text>
</comment>
<evidence type="ECO:0000313" key="8">
    <source>
        <dbReference type="EMBL" id="CAD2122129.1"/>
    </source>
</evidence>
<evidence type="ECO:0000256" key="7">
    <source>
        <dbReference type="RuleBase" id="RU363000"/>
    </source>
</evidence>
<keyword evidence="3 7" id="KW-0999">Mitochondrion inner membrane</keyword>
<dbReference type="Pfam" id="PF09731">
    <property type="entry name" value="Mitofilin"/>
    <property type="match status" value="1"/>
</dbReference>
<evidence type="ECO:0000256" key="5">
    <source>
        <dbReference type="ARBA" id="ARBA00023128"/>
    </source>
</evidence>
<evidence type="ECO:0000256" key="4">
    <source>
        <dbReference type="ARBA" id="ARBA00022989"/>
    </source>
</evidence>
<dbReference type="InterPro" id="IPR019133">
    <property type="entry name" value="MIC60"/>
</dbReference>
<dbReference type="AlphaFoldDB" id="A0A6V7TH62"/>
<comment type="similarity">
    <text evidence="1 7">Belongs to the MICOS complex subunit Mic60 family.</text>
</comment>
<dbReference type="PANTHER" id="PTHR15415:SF7">
    <property type="entry name" value="MICOS COMPLEX SUBUNIT MIC60"/>
    <property type="match status" value="1"/>
</dbReference>
<evidence type="ECO:0000313" key="9">
    <source>
        <dbReference type="Proteomes" id="UP000580250"/>
    </source>
</evidence>
<organism evidence="8 9">
    <name type="scientific">Meloidogyne enterolobii</name>
    <name type="common">Root-knot nematode worm</name>
    <name type="synonym">Meloidogyne mayaguensis</name>
    <dbReference type="NCBI Taxonomy" id="390850"/>
    <lineage>
        <taxon>Eukaryota</taxon>
        <taxon>Metazoa</taxon>
        <taxon>Ecdysozoa</taxon>
        <taxon>Nematoda</taxon>
        <taxon>Chromadorea</taxon>
        <taxon>Rhabditida</taxon>
        <taxon>Tylenchina</taxon>
        <taxon>Tylenchomorpha</taxon>
        <taxon>Tylenchoidea</taxon>
        <taxon>Meloidogynidae</taxon>
        <taxon>Meloidogyninae</taxon>
        <taxon>Meloidogyne</taxon>
    </lineage>
</organism>
<evidence type="ECO:0000256" key="3">
    <source>
        <dbReference type="ARBA" id="ARBA00022792"/>
    </source>
</evidence>
<keyword evidence="6 7" id="KW-0472">Membrane</keyword>
<comment type="function">
    <text evidence="7">Component of the MICOS complex, a large protein complex of the mitochondrial inner membrane that plays crucial roles in the maintenance of crista junctions, inner membrane architecture, and formation of contact sites to the outer membrane.</text>
</comment>
<sequence>MIIQNTKSIQSASLLLGRSRCSYLVLKNYSTEPGENTRRRSSRVLLKSSAILGVGTALFGGLVWYDDRVRKTVEENIPYSKDVFDAVFSTIERKSNQIKEIDINRLTNFYGKESRSTESPGNNTEDGKLKLTSILDLTPKSSTKILPDTKSEVKGADSIEPIEVRKQIKIENEKDAKSNDTILDNEFEVQIIESLKLATEKASVAKDAKLKTISAMQKHSTLLREAVDQGHPNFGDNVDWGKVENAASHVEEFSKQDLVAEAEARKSIDSLKTQINEWRLDPKKASTPALTNSVETVKKLTLRLDELNLLLEKERSQGNVLSNYKELVNKGRQQLNVKDNSTAFSNISQNKDGKMDGSLSEQELNAQIVYANMRVDELEKRAEKSQSGESQKIFEALEKQRNIDEKLSKLHVDIELQKAKKYENQLIEEKRQQFHKEWETEVDVRLRNAALAHAEHLEKVIRTQKQLHDIENAQIVEEAVNIERNKFAKQIELALKRLNGIENALNSRTAQDLENRRAKIFWSVCQNLVDSLIGRNNSQHFIQLNEIKLISNLGEFDSFVQAICNCFPKEIKQDELNYVQTEEGLKKRFEKVYKLARRTAQIGENGGSPFEYFLSWLQSLFVLQIASANYSKDDKIDVDKYEPYEILNRIKYFVKIGDLKNAVRLANLLKGESARTFHDWIRDAQLHLEARFLSELLLSHAQVTLIRTTY</sequence>
<dbReference type="EMBL" id="CAJEWN010000001">
    <property type="protein sequence ID" value="CAD2122129.1"/>
    <property type="molecule type" value="Genomic_DNA"/>
</dbReference>
<keyword evidence="2 7" id="KW-0812">Transmembrane</keyword>
<dbReference type="PANTHER" id="PTHR15415">
    <property type="entry name" value="MITOFILIN"/>
    <property type="match status" value="1"/>
</dbReference>
<dbReference type="GO" id="GO:0042407">
    <property type="term" value="P:cristae formation"/>
    <property type="evidence" value="ECO:0007669"/>
    <property type="project" value="TreeGrafter"/>
</dbReference>
<gene>
    <name evidence="8" type="ORF">MENT_LOCUS34</name>
</gene>